<evidence type="ECO:0000313" key="6">
    <source>
        <dbReference type="EMBL" id="AEM39284.1"/>
    </source>
</evidence>
<dbReference type="GO" id="GO:0033281">
    <property type="term" value="C:TAT protein transport complex"/>
    <property type="evidence" value="ECO:0007669"/>
    <property type="project" value="UniProtKB-UniRule"/>
</dbReference>
<dbReference type="FunCoup" id="G0EH60">
    <property type="interactions" value="44"/>
</dbReference>
<proteinExistence type="inferred from homology"/>
<feature type="transmembrane region" description="Helical" evidence="5">
    <location>
        <begin position="24"/>
        <end position="54"/>
    </location>
</feature>
<name>G0EH60_PYRF1</name>
<dbReference type="Pfam" id="PF00902">
    <property type="entry name" value="TatC"/>
    <property type="match status" value="1"/>
</dbReference>
<dbReference type="GO" id="GO:0009977">
    <property type="term" value="F:proton motive force dependent protein transmembrane transporter activity"/>
    <property type="evidence" value="ECO:0007669"/>
    <property type="project" value="TreeGrafter"/>
</dbReference>
<evidence type="ECO:0000256" key="4">
    <source>
        <dbReference type="ARBA" id="ARBA00023136"/>
    </source>
</evidence>
<evidence type="ECO:0000256" key="3">
    <source>
        <dbReference type="ARBA" id="ARBA00022989"/>
    </source>
</evidence>
<sequence>MASHEEEATIWEHLEELSVRLRRIIIAIAIAAVISAAVPLEALQGILALAPAIINVLPFHHTVPNHTYVTMTNNTTNVTMIMHNVLECNVVKLSDTKNGLLVLLRCKPSANNTINTKANSGGNSLLPLPFTISWTPLVVKVPEAIVSVVVPQEVYVAGKTYRVVLMPTGAFEAFEIILFSALLLGVVLASPIIVREIWAYVEPALYPHEKELIKKYGFFFTLLFLFGIALAIFVIAPLTYRVTLSLYPFFIPSDYNVIIKVSVAEVLKFTVELAIATGLIFETPLVIYILIVHGILEPDTVERNLKYVFLGAMILGAIISPDPSGLGMVIIDLTIYLPIHLAVKMAKKKKHAEKD</sequence>
<dbReference type="HOGENOM" id="CLU_031942_3_2_2"/>
<keyword evidence="5" id="KW-0653">Protein transport</keyword>
<keyword evidence="5" id="KW-0813">Transport</keyword>
<dbReference type="STRING" id="694429.Pyrfu_1426"/>
<keyword evidence="4 5" id="KW-0472">Membrane</keyword>
<dbReference type="PANTHER" id="PTHR30371">
    <property type="entry name" value="SEC-INDEPENDENT PROTEIN TRANSLOCASE PROTEIN TATC"/>
    <property type="match status" value="1"/>
</dbReference>
<keyword evidence="3 5" id="KW-1133">Transmembrane helix</keyword>
<dbReference type="GO" id="GO:0043953">
    <property type="term" value="P:protein transport by the Tat complex"/>
    <property type="evidence" value="ECO:0007669"/>
    <property type="project" value="UniProtKB-UniRule"/>
</dbReference>
<feature type="transmembrane region" description="Helical" evidence="5">
    <location>
        <begin position="304"/>
        <end position="320"/>
    </location>
</feature>
<dbReference type="InParanoid" id="G0EH60"/>
<feature type="transmembrane region" description="Helical" evidence="5">
    <location>
        <begin position="216"/>
        <end position="240"/>
    </location>
</feature>
<dbReference type="RefSeq" id="WP_014026961.1">
    <property type="nucleotide sequence ID" value="NC_015931.1"/>
</dbReference>
<keyword evidence="2 5" id="KW-0812">Transmembrane</keyword>
<evidence type="ECO:0000256" key="5">
    <source>
        <dbReference type="HAMAP-Rule" id="MF_00902"/>
    </source>
</evidence>
<dbReference type="AlphaFoldDB" id="G0EH60"/>
<dbReference type="HAMAP" id="MF_00902">
    <property type="entry name" value="TatC"/>
    <property type="match status" value="1"/>
</dbReference>
<dbReference type="EMBL" id="CP002838">
    <property type="protein sequence ID" value="AEM39284.1"/>
    <property type="molecule type" value="Genomic_DNA"/>
</dbReference>
<evidence type="ECO:0000256" key="1">
    <source>
        <dbReference type="ARBA" id="ARBA00004141"/>
    </source>
</evidence>
<organism evidence="6 7">
    <name type="scientific">Pyrolobus fumarii (strain DSM 11204 / 1A)</name>
    <dbReference type="NCBI Taxonomy" id="694429"/>
    <lineage>
        <taxon>Archaea</taxon>
        <taxon>Thermoproteota</taxon>
        <taxon>Thermoprotei</taxon>
        <taxon>Desulfurococcales</taxon>
        <taxon>Pyrodictiaceae</taxon>
        <taxon>Pyrolobus</taxon>
    </lineage>
</organism>
<dbReference type="InterPro" id="IPR002033">
    <property type="entry name" value="TatC"/>
</dbReference>
<keyword evidence="5" id="KW-0811">Translocation</keyword>
<feature type="transmembrane region" description="Helical" evidence="5">
    <location>
        <begin position="176"/>
        <end position="195"/>
    </location>
</feature>
<gene>
    <name evidence="5" type="primary">tatC</name>
    <name evidence="6" type="ordered locus">Pyrfu_1426</name>
</gene>
<dbReference type="OrthoDB" id="15305at2157"/>
<protein>
    <recommendedName>
        <fullName evidence="5">Sec-independent protein translocase protein TatC</fullName>
    </recommendedName>
</protein>
<comment type="function">
    <text evidence="5">Part of the twin-arginine translocation (Tat) system that transports large folded proteins containing a characteristic twin-arginine motif in their signal peptide across membranes.</text>
</comment>
<dbReference type="eggNOG" id="arCOG01919">
    <property type="taxonomic scope" value="Archaea"/>
</dbReference>
<dbReference type="Proteomes" id="UP000001037">
    <property type="component" value="Chromosome"/>
</dbReference>
<comment type="similarity">
    <text evidence="5">Belongs to the TatC family.</text>
</comment>
<comment type="subcellular location">
    <subcellularLocation>
        <location evidence="5">Cell membrane</location>
        <topology evidence="5">Multi-pass membrane protein</topology>
    </subcellularLocation>
    <subcellularLocation>
        <location evidence="1">Membrane</location>
        <topology evidence="1">Multi-pass membrane protein</topology>
    </subcellularLocation>
</comment>
<comment type="subunit">
    <text evidence="5">Forms a complex with TatA.</text>
</comment>
<accession>G0EH60</accession>
<evidence type="ECO:0000256" key="2">
    <source>
        <dbReference type="ARBA" id="ARBA00022692"/>
    </source>
</evidence>
<dbReference type="GO" id="GO:0065002">
    <property type="term" value="P:intracellular protein transmembrane transport"/>
    <property type="evidence" value="ECO:0007669"/>
    <property type="project" value="TreeGrafter"/>
</dbReference>
<evidence type="ECO:0000313" key="7">
    <source>
        <dbReference type="Proteomes" id="UP000001037"/>
    </source>
</evidence>
<dbReference type="GeneID" id="11138612"/>
<feature type="transmembrane region" description="Helical" evidence="5">
    <location>
        <begin position="273"/>
        <end position="292"/>
    </location>
</feature>
<dbReference type="KEGG" id="pfm:Pyrfu_1426"/>
<dbReference type="PANTHER" id="PTHR30371:SF0">
    <property type="entry name" value="SEC-INDEPENDENT PROTEIN TRANSLOCASE PROTEIN TATC, CHLOROPLASTIC-RELATED"/>
    <property type="match status" value="1"/>
</dbReference>
<keyword evidence="7" id="KW-1185">Reference proteome</keyword>
<keyword evidence="5" id="KW-1003">Cell membrane</keyword>
<reference evidence="6 7" key="1">
    <citation type="journal article" date="2011" name="Stand. Genomic Sci.">
        <title>Complete genome sequence of the hyperthermophilic chemolithoautotroph Pyrolobus fumarii type strain (1A).</title>
        <authorList>
            <person name="Anderson I."/>
            <person name="Goker M."/>
            <person name="Nolan M."/>
            <person name="Lucas S."/>
            <person name="Hammon N."/>
            <person name="Deshpande S."/>
            <person name="Cheng J.F."/>
            <person name="Tapia R."/>
            <person name="Han C."/>
            <person name="Goodwin L."/>
            <person name="Pitluck S."/>
            <person name="Huntemann M."/>
            <person name="Liolios K."/>
            <person name="Ivanova N."/>
            <person name="Pagani I."/>
            <person name="Mavromatis K."/>
            <person name="Ovchinikova G."/>
            <person name="Pati A."/>
            <person name="Chen A."/>
            <person name="Palaniappan K."/>
            <person name="Land M."/>
            <person name="Hauser L."/>
            <person name="Brambilla E.M."/>
            <person name="Huber H."/>
            <person name="Yasawong M."/>
            <person name="Rohde M."/>
            <person name="Spring S."/>
            <person name="Abt B."/>
            <person name="Sikorski J."/>
            <person name="Wirth R."/>
            <person name="Detter J.C."/>
            <person name="Woyke T."/>
            <person name="Bristow J."/>
            <person name="Eisen J.A."/>
            <person name="Markowitz V."/>
            <person name="Hugenholtz P."/>
            <person name="Kyrpides N.C."/>
            <person name="Klenk H.P."/>
            <person name="Lapidus A."/>
        </authorList>
    </citation>
    <scope>NUCLEOTIDE SEQUENCE [LARGE SCALE GENOMIC DNA]</scope>
    <source>
        <strain evidence="7">DSM 11204 / 1A</strain>
    </source>
</reference>
<comment type="caution">
    <text evidence="5">Lacks conserved residue(s) required for the propagation of feature annotation.</text>
</comment>